<dbReference type="SUPFAM" id="SSF55729">
    <property type="entry name" value="Acyl-CoA N-acyltransferases (Nat)"/>
    <property type="match status" value="1"/>
</dbReference>
<organism evidence="2 3">
    <name type="scientific">Elasticomyces elasticus</name>
    <dbReference type="NCBI Taxonomy" id="574655"/>
    <lineage>
        <taxon>Eukaryota</taxon>
        <taxon>Fungi</taxon>
        <taxon>Dikarya</taxon>
        <taxon>Ascomycota</taxon>
        <taxon>Pezizomycotina</taxon>
        <taxon>Dothideomycetes</taxon>
        <taxon>Dothideomycetidae</taxon>
        <taxon>Mycosphaerellales</taxon>
        <taxon>Teratosphaeriaceae</taxon>
        <taxon>Elasticomyces</taxon>
    </lineage>
</organism>
<dbReference type="Proteomes" id="UP001310594">
    <property type="component" value="Unassembled WGS sequence"/>
</dbReference>
<dbReference type="PANTHER" id="PTHR43415">
    <property type="entry name" value="SPERMIDINE N(1)-ACETYLTRANSFERASE"/>
    <property type="match status" value="1"/>
</dbReference>
<feature type="domain" description="N-acetyltransferase" evidence="1">
    <location>
        <begin position="10"/>
        <end position="177"/>
    </location>
</feature>
<accession>A0AAN7WR81</accession>
<name>A0AAN7WR81_9PEZI</name>
<dbReference type="InterPro" id="IPR000182">
    <property type="entry name" value="GNAT_dom"/>
</dbReference>
<dbReference type="InterPro" id="IPR016181">
    <property type="entry name" value="Acyl_CoA_acyltransferase"/>
</dbReference>
<dbReference type="EMBL" id="JAVRQU010000001">
    <property type="protein sequence ID" value="KAK5707956.1"/>
    <property type="molecule type" value="Genomic_DNA"/>
</dbReference>
<evidence type="ECO:0000313" key="3">
    <source>
        <dbReference type="Proteomes" id="UP001310594"/>
    </source>
</evidence>
<evidence type="ECO:0000259" key="1">
    <source>
        <dbReference type="PROSITE" id="PS51186"/>
    </source>
</evidence>
<dbReference type="GO" id="GO:0016747">
    <property type="term" value="F:acyltransferase activity, transferring groups other than amino-acyl groups"/>
    <property type="evidence" value="ECO:0007669"/>
    <property type="project" value="InterPro"/>
</dbReference>
<dbReference type="Pfam" id="PF13302">
    <property type="entry name" value="Acetyltransf_3"/>
    <property type="match status" value="1"/>
</dbReference>
<gene>
    <name evidence="2" type="ORF">LTR97_000495</name>
</gene>
<dbReference type="PROSITE" id="PS51186">
    <property type="entry name" value="GNAT"/>
    <property type="match status" value="1"/>
</dbReference>
<proteinExistence type="predicted"/>
<dbReference type="AlphaFoldDB" id="A0AAN7WR81"/>
<reference evidence="2" key="1">
    <citation type="submission" date="2023-08" db="EMBL/GenBank/DDBJ databases">
        <title>Black Yeasts Isolated from many extreme environments.</title>
        <authorList>
            <person name="Coleine C."/>
            <person name="Stajich J.E."/>
            <person name="Selbmann L."/>
        </authorList>
    </citation>
    <scope>NUCLEOTIDE SEQUENCE</scope>
    <source>
        <strain evidence="2">CCFEE 5810</strain>
    </source>
</reference>
<dbReference type="Gene3D" id="3.40.630.30">
    <property type="match status" value="1"/>
</dbReference>
<evidence type="ECO:0000313" key="2">
    <source>
        <dbReference type="EMBL" id="KAK5707956.1"/>
    </source>
</evidence>
<comment type="caution">
    <text evidence="2">The sequence shown here is derived from an EMBL/GenBank/DDBJ whole genome shotgun (WGS) entry which is preliminary data.</text>
</comment>
<protein>
    <recommendedName>
        <fullName evidence="1">N-acetyltransferase domain-containing protein</fullName>
    </recommendedName>
</protein>
<sequence>MAGAFLSKRLIFRAVELDDEPFLGELLGDSENFAQSAPVLMIPPGSKGAKEGRERLENAVMGAIVCLRQPAGQSGKPVPIGLILMNGDPPQLAHHRRIEMGISLARSQQGKGYGSETIGFALRWAFQHANYHKVSLAVFEHNPNAARLYEKLGFVLEGRRREHVWREGRYWDQMDMSMLAGEWQEKYGDGKIPGNDSEK</sequence>
<dbReference type="PANTHER" id="PTHR43415:SF3">
    <property type="entry name" value="GNAT-FAMILY ACETYLTRANSFERASE"/>
    <property type="match status" value="1"/>
</dbReference>